<accession>A0A509EIM9</accession>
<evidence type="ECO:0000313" key="1">
    <source>
        <dbReference type="EMBL" id="VUD74236.1"/>
    </source>
</evidence>
<keyword evidence="2" id="KW-1185">Reference proteome</keyword>
<gene>
    <name evidence="1" type="ORF">MET9862_04864</name>
</gene>
<reference evidence="1 2" key="1">
    <citation type="submission" date="2019-06" db="EMBL/GenBank/DDBJ databases">
        <authorList>
            <person name="Rodrigo-Torres L."/>
            <person name="Arahal R. D."/>
            <person name="Lucena T."/>
        </authorList>
    </citation>
    <scope>NUCLEOTIDE SEQUENCE [LARGE SCALE GENOMIC DNA]</scope>
    <source>
        <strain evidence="1 2">SB0023/3</strain>
    </source>
</reference>
<dbReference type="AlphaFoldDB" id="A0A509EIM9"/>
<dbReference type="EMBL" id="CABFPH010000111">
    <property type="protein sequence ID" value="VUD74236.1"/>
    <property type="molecule type" value="Genomic_DNA"/>
</dbReference>
<sequence>MTVGNSLPELEPSRAGAEDDAFLALHAERETVERALSLAHARQRFSQNPDEAERAKAEEADLLAQLDRIMTRIRAAEYKRRPGARRW</sequence>
<protein>
    <submittedName>
        <fullName evidence="1">Uncharacterized protein</fullName>
    </submittedName>
</protein>
<organism evidence="1 2">
    <name type="scientific">Methylobacterium symbioticum</name>
    <dbReference type="NCBI Taxonomy" id="2584084"/>
    <lineage>
        <taxon>Bacteria</taxon>
        <taxon>Pseudomonadati</taxon>
        <taxon>Pseudomonadota</taxon>
        <taxon>Alphaproteobacteria</taxon>
        <taxon>Hyphomicrobiales</taxon>
        <taxon>Methylobacteriaceae</taxon>
        <taxon>Methylobacterium</taxon>
    </lineage>
</organism>
<proteinExistence type="predicted"/>
<dbReference type="Proteomes" id="UP000410984">
    <property type="component" value="Unassembled WGS sequence"/>
</dbReference>
<dbReference type="OrthoDB" id="8002262at2"/>
<dbReference type="RefSeq" id="WP_142585521.1">
    <property type="nucleotide sequence ID" value="NZ_CABFPH010000111.1"/>
</dbReference>
<name>A0A509EIM9_9HYPH</name>
<evidence type="ECO:0000313" key="2">
    <source>
        <dbReference type="Proteomes" id="UP000410984"/>
    </source>
</evidence>